<dbReference type="Gene3D" id="3.30.70.890">
    <property type="entry name" value="GHMP kinase, C-terminal domain"/>
    <property type="match status" value="1"/>
</dbReference>
<evidence type="ECO:0000313" key="15">
    <source>
        <dbReference type="Proteomes" id="UP000244867"/>
    </source>
</evidence>
<keyword evidence="4" id="KW-0547">Nucleotide-binding</keyword>
<dbReference type="EC" id="2.7.1.6" evidence="10"/>
<dbReference type="InterPro" id="IPR006203">
    <property type="entry name" value="GHMP_knse_ATP-bd_CS"/>
</dbReference>
<evidence type="ECO:0000256" key="3">
    <source>
        <dbReference type="ARBA" id="ARBA00022723"/>
    </source>
</evidence>
<feature type="domain" description="GHMP kinase N-terminal" evidence="11">
    <location>
        <begin position="93"/>
        <end position="181"/>
    </location>
</feature>
<keyword evidence="6" id="KW-0067">ATP-binding</keyword>
<comment type="caution">
    <text evidence="14">The sequence shown here is derived from an EMBL/GenBank/DDBJ whole genome shotgun (WGS) entry which is preliminary data.</text>
</comment>
<dbReference type="OrthoDB" id="250531at2"/>
<dbReference type="GO" id="GO:0006012">
    <property type="term" value="P:galactose metabolic process"/>
    <property type="evidence" value="ECO:0007669"/>
    <property type="project" value="UniProtKB-UniRule"/>
</dbReference>
<evidence type="ECO:0000256" key="9">
    <source>
        <dbReference type="ARBA" id="ARBA00023277"/>
    </source>
</evidence>
<evidence type="ECO:0000259" key="12">
    <source>
        <dbReference type="Pfam" id="PF08544"/>
    </source>
</evidence>
<dbReference type="InterPro" id="IPR006206">
    <property type="entry name" value="Mevalonate/galactokinase"/>
</dbReference>
<dbReference type="RefSeq" id="WP_108345190.1">
    <property type="nucleotide sequence ID" value="NZ_PYXZ01000006.1"/>
</dbReference>
<keyword evidence="9" id="KW-0119">Carbohydrate metabolism</keyword>
<keyword evidence="5 14" id="KW-0418">Kinase</keyword>
<evidence type="ECO:0000256" key="7">
    <source>
        <dbReference type="ARBA" id="ARBA00022842"/>
    </source>
</evidence>
<dbReference type="GO" id="GO:0005524">
    <property type="term" value="F:ATP binding"/>
    <property type="evidence" value="ECO:0007669"/>
    <property type="project" value="UniProtKB-UniRule"/>
</dbReference>
<dbReference type="EMBL" id="PYXZ01000006">
    <property type="protein sequence ID" value="PUA80382.1"/>
    <property type="molecule type" value="Genomic_DNA"/>
</dbReference>
<dbReference type="InterPro" id="IPR019539">
    <property type="entry name" value="GalKase_N"/>
</dbReference>
<evidence type="ECO:0000259" key="13">
    <source>
        <dbReference type="Pfam" id="PF10509"/>
    </source>
</evidence>
<keyword evidence="15" id="KW-1185">Reference proteome</keyword>
<dbReference type="PRINTS" id="PR00473">
    <property type="entry name" value="GALCTOKINASE"/>
</dbReference>
<dbReference type="AlphaFoldDB" id="A0A2R7YVI0"/>
<dbReference type="InterPro" id="IPR014721">
    <property type="entry name" value="Ribsml_uS5_D2-typ_fold_subgr"/>
</dbReference>
<evidence type="ECO:0000256" key="2">
    <source>
        <dbReference type="ARBA" id="ARBA00022679"/>
    </source>
</evidence>
<dbReference type="SUPFAM" id="SSF54211">
    <property type="entry name" value="Ribosomal protein S5 domain 2-like"/>
    <property type="match status" value="1"/>
</dbReference>
<accession>A0A2R7YVI0</accession>
<dbReference type="PIRSF" id="PIRSF000530">
    <property type="entry name" value="Galactokinase"/>
    <property type="match status" value="1"/>
</dbReference>
<dbReference type="Proteomes" id="UP000244867">
    <property type="component" value="Unassembled WGS sequence"/>
</dbReference>
<keyword evidence="3" id="KW-0479">Metal-binding</keyword>
<dbReference type="GO" id="GO:0004335">
    <property type="term" value="F:galactokinase activity"/>
    <property type="evidence" value="ECO:0007669"/>
    <property type="project" value="UniProtKB-UniRule"/>
</dbReference>
<dbReference type="GO" id="GO:0005829">
    <property type="term" value="C:cytosol"/>
    <property type="evidence" value="ECO:0007669"/>
    <property type="project" value="TreeGrafter"/>
</dbReference>
<gene>
    <name evidence="14" type="primary">galK</name>
    <name evidence="14" type="ORF">C7S10_14765</name>
</gene>
<dbReference type="InterPro" id="IPR036554">
    <property type="entry name" value="GHMP_kinase_C_sf"/>
</dbReference>
<dbReference type="InterPro" id="IPR000705">
    <property type="entry name" value="Galactokinase"/>
</dbReference>
<sequence length="386" mass="40269">MTDADGLRAEFETHFGTAPDVVAVAPGRVNLIGEHVDYNGGRCLPMALTLSTYAAVRLRPDTALTVRSRQQDEPWTGDVTELGPGRSDGWVAYVAGVVWAMRERGIEVPGLDVLVDGRVPAGAGLSSSAALECSVALAISAAVGRRDDEAARRELIEDCIRAETEVAGAPTGGMDQTVSMLARDGHALLLDTATGETADVPWEPAEHGLTLLVVDTRAAHELNDGGYAARRASCEEAAQRLGVALLAEVTDHDDALSVLADDDVLHRRARHVFTEMDRVTSAVAMLEAGDLDAFGAELTASHASLRDDYEVSCDELDVVVETCLAHGALGARMTGGGFGGSAISLLPDGAVEAASAAVALAFADRGWPEPRVFTAVAAPGARVLPA</sequence>
<reference evidence="14 15" key="1">
    <citation type="submission" date="2018-03" db="EMBL/GenBank/DDBJ databases">
        <authorList>
            <person name="Keele B.F."/>
        </authorList>
    </citation>
    <scope>NUCLEOTIDE SEQUENCE [LARGE SCALE GENOMIC DNA]</scope>
    <source>
        <strain evidence="14 15">IB-3</strain>
    </source>
</reference>
<dbReference type="Pfam" id="PF10509">
    <property type="entry name" value="GalKase_gal_bdg"/>
    <property type="match status" value="1"/>
</dbReference>
<dbReference type="InterPro" id="IPR013750">
    <property type="entry name" value="GHMP_kinase_C_dom"/>
</dbReference>
<dbReference type="PROSITE" id="PS00106">
    <property type="entry name" value="GALACTOKINASE"/>
    <property type="match status" value="1"/>
</dbReference>
<dbReference type="GO" id="GO:0046872">
    <property type="term" value="F:metal ion binding"/>
    <property type="evidence" value="ECO:0007669"/>
    <property type="project" value="UniProtKB-KW"/>
</dbReference>
<dbReference type="SUPFAM" id="SSF55060">
    <property type="entry name" value="GHMP Kinase, C-terminal domain"/>
    <property type="match status" value="1"/>
</dbReference>
<dbReference type="PANTHER" id="PTHR10457">
    <property type="entry name" value="MEVALONATE KINASE/GALACTOKINASE"/>
    <property type="match status" value="1"/>
</dbReference>
<evidence type="ECO:0000256" key="6">
    <source>
        <dbReference type="ARBA" id="ARBA00022840"/>
    </source>
</evidence>
<evidence type="ECO:0000256" key="8">
    <source>
        <dbReference type="ARBA" id="ARBA00023144"/>
    </source>
</evidence>
<evidence type="ECO:0000256" key="5">
    <source>
        <dbReference type="ARBA" id="ARBA00022777"/>
    </source>
</evidence>
<dbReference type="Pfam" id="PF00288">
    <property type="entry name" value="GHMP_kinases_N"/>
    <property type="match status" value="1"/>
</dbReference>
<dbReference type="PROSITE" id="PS00627">
    <property type="entry name" value="GHMP_KINASES_ATP"/>
    <property type="match status" value="1"/>
</dbReference>
<organism evidence="14 15">
    <name type="scientific">Nocardioides currus</name>
    <dbReference type="NCBI Taxonomy" id="2133958"/>
    <lineage>
        <taxon>Bacteria</taxon>
        <taxon>Bacillati</taxon>
        <taxon>Actinomycetota</taxon>
        <taxon>Actinomycetes</taxon>
        <taxon>Propionibacteriales</taxon>
        <taxon>Nocardioidaceae</taxon>
        <taxon>Nocardioides</taxon>
    </lineage>
</organism>
<proteinExistence type="inferred from homology"/>
<name>A0A2R7YVI0_9ACTN</name>
<dbReference type="FunFam" id="3.30.70.890:FF:000001">
    <property type="entry name" value="Galactokinase"/>
    <property type="match status" value="1"/>
</dbReference>
<dbReference type="InterPro" id="IPR006204">
    <property type="entry name" value="GHMP_kinase_N_dom"/>
</dbReference>
<dbReference type="InterPro" id="IPR019741">
    <property type="entry name" value="Galactokinase_CS"/>
</dbReference>
<keyword evidence="8" id="KW-0299">Galactose metabolism</keyword>
<dbReference type="PANTHER" id="PTHR10457:SF7">
    <property type="entry name" value="GALACTOKINASE-RELATED"/>
    <property type="match status" value="1"/>
</dbReference>
<feature type="domain" description="Galactokinase N-terminal" evidence="13">
    <location>
        <begin position="9"/>
        <end position="57"/>
    </location>
</feature>
<dbReference type="Pfam" id="PF08544">
    <property type="entry name" value="GHMP_kinases_C"/>
    <property type="match status" value="1"/>
</dbReference>
<evidence type="ECO:0000256" key="4">
    <source>
        <dbReference type="ARBA" id="ARBA00022741"/>
    </source>
</evidence>
<dbReference type="InterPro" id="IPR020568">
    <property type="entry name" value="Ribosomal_Su5_D2-typ_SF"/>
</dbReference>
<comment type="similarity">
    <text evidence="1">Belongs to the GHMP kinase family. GalK subfamily.</text>
</comment>
<keyword evidence="7" id="KW-0460">Magnesium</keyword>
<dbReference type="PRINTS" id="PR00959">
    <property type="entry name" value="MEVGALKINASE"/>
</dbReference>
<evidence type="ECO:0000313" key="14">
    <source>
        <dbReference type="EMBL" id="PUA80382.1"/>
    </source>
</evidence>
<evidence type="ECO:0000256" key="1">
    <source>
        <dbReference type="ARBA" id="ARBA00006566"/>
    </source>
</evidence>
<protein>
    <recommendedName>
        <fullName evidence="10">Galactokinase</fullName>
        <ecNumber evidence="10">2.7.1.6</ecNumber>
    </recommendedName>
</protein>
<keyword evidence="2" id="KW-0808">Transferase</keyword>
<feature type="domain" description="GHMP kinase C-terminal" evidence="12">
    <location>
        <begin position="286"/>
        <end position="360"/>
    </location>
</feature>
<evidence type="ECO:0000259" key="11">
    <source>
        <dbReference type="Pfam" id="PF00288"/>
    </source>
</evidence>
<evidence type="ECO:0000256" key="10">
    <source>
        <dbReference type="NCBIfam" id="TIGR00131"/>
    </source>
</evidence>
<dbReference type="NCBIfam" id="TIGR00131">
    <property type="entry name" value="gal_kin"/>
    <property type="match status" value="1"/>
</dbReference>
<dbReference type="Gene3D" id="3.30.230.10">
    <property type="match status" value="1"/>
</dbReference>